<dbReference type="SUPFAM" id="SSF55681">
    <property type="entry name" value="Class II aaRS and biotin synthetases"/>
    <property type="match status" value="1"/>
</dbReference>
<gene>
    <name evidence="13 16" type="primary">lysS</name>
    <name evidence="16" type="ORF">L0M14_26630</name>
</gene>
<dbReference type="InterPro" id="IPR045864">
    <property type="entry name" value="aa-tRNA-synth_II/BPL/LPL"/>
</dbReference>
<dbReference type="PROSITE" id="PS50862">
    <property type="entry name" value="AA_TRNA_LIGASE_II"/>
    <property type="match status" value="1"/>
</dbReference>
<protein>
    <recommendedName>
        <fullName evidence="13">Lysine--tRNA ligase</fullName>
        <ecNumber evidence="13">6.1.1.6</ecNumber>
    </recommendedName>
    <alternativeName>
        <fullName evidence="13">Lysyl-tRNA synthetase</fullName>
        <shortName evidence="13">LysRS</shortName>
    </alternativeName>
</protein>
<keyword evidence="17" id="KW-1185">Reference proteome</keyword>
<dbReference type="CDD" id="cd04322">
    <property type="entry name" value="LysRS_N"/>
    <property type="match status" value="1"/>
</dbReference>
<dbReference type="EMBL" id="CP090978">
    <property type="protein sequence ID" value="UJF33088.1"/>
    <property type="molecule type" value="Genomic_DNA"/>
</dbReference>
<dbReference type="EC" id="6.1.1.6" evidence="13"/>
<dbReference type="InterPro" id="IPR044136">
    <property type="entry name" value="Lys-tRNA-ligase_II_N"/>
</dbReference>
<dbReference type="HAMAP" id="MF_00252">
    <property type="entry name" value="Lys_tRNA_synth_class2"/>
    <property type="match status" value="1"/>
</dbReference>
<dbReference type="InterPro" id="IPR006195">
    <property type="entry name" value="aa-tRNA-synth_II"/>
</dbReference>
<keyword evidence="5 13" id="KW-0436">Ligase</keyword>
<dbReference type="Gene3D" id="3.30.930.10">
    <property type="entry name" value="Bira Bifunctional Protein, Domain 2"/>
    <property type="match status" value="1"/>
</dbReference>
<evidence type="ECO:0000256" key="4">
    <source>
        <dbReference type="ARBA" id="ARBA00022490"/>
    </source>
</evidence>
<dbReference type="PANTHER" id="PTHR42918">
    <property type="entry name" value="LYSYL-TRNA SYNTHETASE"/>
    <property type="match status" value="1"/>
</dbReference>
<comment type="cofactor">
    <cofactor evidence="13 14">
        <name>Mg(2+)</name>
        <dbReference type="ChEBI" id="CHEBI:18420"/>
    </cofactor>
    <text evidence="13 14">Binds 3 Mg(2+) ions per subunit.</text>
</comment>
<evidence type="ECO:0000256" key="9">
    <source>
        <dbReference type="ARBA" id="ARBA00022842"/>
    </source>
</evidence>
<name>A0ABY3SHW7_9BACL</name>
<evidence type="ECO:0000256" key="11">
    <source>
        <dbReference type="ARBA" id="ARBA00023146"/>
    </source>
</evidence>
<evidence type="ECO:0000256" key="14">
    <source>
        <dbReference type="RuleBase" id="RU000336"/>
    </source>
</evidence>
<dbReference type="InterPro" id="IPR002313">
    <property type="entry name" value="Lys-tRNA-ligase_II"/>
</dbReference>
<dbReference type="InterPro" id="IPR012340">
    <property type="entry name" value="NA-bd_OB-fold"/>
</dbReference>
<dbReference type="NCBIfam" id="TIGR00499">
    <property type="entry name" value="lysS_bact"/>
    <property type="match status" value="1"/>
</dbReference>
<dbReference type="InterPro" id="IPR004365">
    <property type="entry name" value="NA-bd_OB_tRNA"/>
</dbReference>
<dbReference type="InterPro" id="IPR018149">
    <property type="entry name" value="Lys-tRNA-synth_II_C"/>
</dbReference>
<dbReference type="Pfam" id="PF00152">
    <property type="entry name" value="tRNA-synt_2"/>
    <property type="match status" value="1"/>
</dbReference>
<keyword evidence="8 13" id="KW-0067">ATP-binding</keyword>
<dbReference type="RefSeq" id="WP_235119429.1">
    <property type="nucleotide sequence ID" value="NZ_CP090978.1"/>
</dbReference>
<accession>A0ABY3SHW7</accession>
<dbReference type="CDD" id="cd00775">
    <property type="entry name" value="LysRS_core"/>
    <property type="match status" value="1"/>
</dbReference>
<keyword evidence="11 13" id="KW-0030">Aminoacyl-tRNA synthetase</keyword>
<dbReference type="SUPFAM" id="SSF50249">
    <property type="entry name" value="Nucleic acid-binding proteins"/>
    <property type="match status" value="1"/>
</dbReference>
<feature type="binding site" evidence="13">
    <location>
        <position position="413"/>
    </location>
    <ligand>
        <name>Mg(2+)</name>
        <dbReference type="ChEBI" id="CHEBI:18420"/>
        <label>2</label>
    </ligand>
</feature>
<organism evidence="16 17">
    <name type="scientific">Paenibacillus hexagrammi</name>
    <dbReference type="NCBI Taxonomy" id="2908839"/>
    <lineage>
        <taxon>Bacteria</taxon>
        <taxon>Bacillati</taxon>
        <taxon>Bacillota</taxon>
        <taxon>Bacilli</taxon>
        <taxon>Bacillales</taxon>
        <taxon>Paenibacillaceae</taxon>
        <taxon>Paenibacillus</taxon>
    </lineage>
</organism>
<keyword evidence="6 13" id="KW-0479">Metal-binding</keyword>
<comment type="catalytic activity">
    <reaction evidence="12 13 14">
        <text>tRNA(Lys) + L-lysine + ATP = L-lysyl-tRNA(Lys) + AMP + diphosphate</text>
        <dbReference type="Rhea" id="RHEA:20792"/>
        <dbReference type="Rhea" id="RHEA-COMP:9696"/>
        <dbReference type="Rhea" id="RHEA-COMP:9697"/>
        <dbReference type="ChEBI" id="CHEBI:30616"/>
        <dbReference type="ChEBI" id="CHEBI:32551"/>
        <dbReference type="ChEBI" id="CHEBI:33019"/>
        <dbReference type="ChEBI" id="CHEBI:78442"/>
        <dbReference type="ChEBI" id="CHEBI:78529"/>
        <dbReference type="ChEBI" id="CHEBI:456215"/>
        <dbReference type="EC" id="6.1.1.6"/>
    </reaction>
</comment>
<evidence type="ECO:0000259" key="15">
    <source>
        <dbReference type="PROSITE" id="PS50862"/>
    </source>
</evidence>
<sequence length="498" mass="57114">MSQDLELNELLVIRRNKLDELRALGIDPFGSKYVRTHTAQEIVEAYNDKTKEELEAGQHEVSIAGRIMQKRGMGKASFAHLQDISGKIQIYVREDSIDEAKYKAFDILDIGDMVGVSGVVFKTKTGETSIKVKSLEVLTKSLLPLPEKFHGLKDVEMRYRQRYVDLITNQDVQQTFILRSKIIQSMRRYLDSRGYLEVETPTLHAIAGGASARPFITHHNALDMQLYMRIAIELHLKRLIVGGLEKVYEIGRVYRNEGISTRHNPEFTMIELYEAYADYKDIMQLTEEMVAHIAQEVLGSTTVKYGDHEVNLAVGWRRVSMVDAIKEVKGVDFSVHMSDEEAHRLAKEHKVPVEPHMTFGHIVNQFFETFVEETLIQPTFIYGHPLEISPLAKKNPEDPRFTDRFELFIVAREHANAFTELNDPIDQRERFEAQLREKEQGNDEAHEMDDDFIRALEYGMPPTGGLGIGIDRLVMLLTNAPSIRDVLLFPLMRERQGE</sequence>
<dbReference type="Proteomes" id="UP001649230">
    <property type="component" value="Chromosome"/>
</dbReference>
<evidence type="ECO:0000256" key="13">
    <source>
        <dbReference type="HAMAP-Rule" id="MF_00252"/>
    </source>
</evidence>
<proteinExistence type="inferred from homology"/>
<comment type="similarity">
    <text evidence="2 13">Belongs to the class-II aminoacyl-tRNA synthetase family.</text>
</comment>
<feature type="binding site" evidence="13">
    <location>
        <position position="413"/>
    </location>
    <ligand>
        <name>Mg(2+)</name>
        <dbReference type="ChEBI" id="CHEBI:18420"/>
        <label>1</label>
    </ligand>
</feature>
<reference evidence="16 17" key="1">
    <citation type="journal article" date="2024" name="Int. J. Syst. Evol. Microbiol.">
        <title>Paenibacillus hexagrammi sp. nov., a novel bacterium isolated from the gut content of Hexagrammos agrammus.</title>
        <authorList>
            <person name="Jung H.K."/>
            <person name="Kim D.G."/>
            <person name="Zin H."/>
            <person name="Park J."/>
            <person name="Jung H."/>
            <person name="Kim Y.O."/>
            <person name="Kong H.J."/>
            <person name="Kim J.W."/>
            <person name="Kim Y.S."/>
        </authorList>
    </citation>
    <scope>NUCLEOTIDE SEQUENCE [LARGE SCALE GENOMIC DNA]</scope>
    <source>
        <strain evidence="16 17">YPD9-1</strain>
    </source>
</reference>
<keyword evidence="10 13" id="KW-0648">Protein biosynthesis</keyword>
<feature type="domain" description="Aminoacyl-transfer RNA synthetases class-II family profile" evidence="15">
    <location>
        <begin position="176"/>
        <end position="490"/>
    </location>
</feature>
<dbReference type="Gene3D" id="2.40.50.140">
    <property type="entry name" value="Nucleic acid-binding proteins"/>
    <property type="match status" value="1"/>
</dbReference>
<dbReference type="GO" id="GO:0004824">
    <property type="term" value="F:lysine-tRNA ligase activity"/>
    <property type="evidence" value="ECO:0007669"/>
    <property type="project" value="UniProtKB-EC"/>
</dbReference>
<evidence type="ECO:0000256" key="3">
    <source>
        <dbReference type="ARBA" id="ARBA00011738"/>
    </source>
</evidence>
<evidence type="ECO:0000256" key="7">
    <source>
        <dbReference type="ARBA" id="ARBA00022741"/>
    </source>
</evidence>
<evidence type="ECO:0000256" key="1">
    <source>
        <dbReference type="ARBA" id="ARBA00004496"/>
    </source>
</evidence>
<feature type="binding site" evidence="13">
    <location>
        <position position="406"/>
    </location>
    <ligand>
        <name>Mg(2+)</name>
        <dbReference type="ChEBI" id="CHEBI:18420"/>
        <label>1</label>
    </ligand>
</feature>
<evidence type="ECO:0000256" key="10">
    <source>
        <dbReference type="ARBA" id="ARBA00022917"/>
    </source>
</evidence>
<comment type="subunit">
    <text evidence="3 13">Homodimer.</text>
</comment>
<evidence type="ECO:0000313" key="17">
    <source>
        <dbReference type="Proteomes" id="UP001649230"/>
    </source>
</evidence>
<keyword evidence="9 13" id="KW-0460">Magnesium</keyword>
<evidence type="ECO:0000256" key="12">
    <source>
        <dbReference type="ARBA" id="ARBA00048573"/>
    </source>
</evidence>
<evidence type="ECO:0000313" key="16">
    <source>
        <dbReference type="EMBL" id="UJF33088.1"/>
    </source>
</evidence>
<evidence type="ECO:0000256" key="5">
    <source>
        <dbReference type="ARBA" id="ARBA00022598"/>
    </source>
</evidence>
<comment type="subcellular location">
    <subcellularLocation>
        <location evidence="1 13">Cytoplasm</location>
    </subcellularLocation>
</comment>
<evidence type="ECO:0000256" key="8">
    <source>
        <dbReference type="ARBA" id="ARBA00022840"/>
    </source>
</evidence>
<keyword evidence="7 13" id="KW-0547">Nucleotide-binding</keyword>
<dbReference type="PIRSF" id="PIRSF039101">
    <property type="entry name" value="LysRS2"/>
    <property type="match status" value="1"/>
</dbReference>
<keyword evidence="4 13" id="KW-0963">Cytoplasm</keyword>
<evidence type="ECO:0000256" key="2">
    <source>
        <dbReference type="ARBA" id="ARBA00008226"/>
    </source>
</evidence>
<dbReference type="Pfam" id="PF01336">
    <property type="entry name" value="tRNA_anti-codon"/>
    <property type="match status" value="1"/>
</dbReference>
<dbReference type="NCBIfam" id="NF001756">
    <property type="entry name" value="PRK00484.1"/>
    <property type="match status" value="1"/>
</dbReference>
<dbReference type="InterPro" id="IPR034762">
    <property type="entry name" value="Lys-tRNA-ligase_II_bac/euk"/>
</dbReference>
<dbReference type="PANTHER" id="PTHR42918:SF15">
    <property type="entry name" value="LYSINE--TRNA LIGASE, CHLOROPLASTIC_MITOCHONDRIAL"/>
    <property type="match status" value="1"/>
</dbReference>
<dbReference type="InterPro" id="IPR004364">
    <property type="entry name" value="Aa-tRNA-synt_II"/>
</dbReference>
<dbReference type="PRINTS" id="PR00982">
    <property type="entry name" value="TRNASYNTHLYS"/>
</dbReference>
<evidence type="ECO:0000256" key="6">
    <source>
        <dbReference type="ARBA" id="ARBA00022723"/>
    </source>
</evidence>